<sequence length="123" mass="14055">MSKFTSTEMDALLGKRVKLRRKELRVSVARLAEALDLSQQQLSRYERGGNRISAALLVDIAALLDTPVEWFFLECTSGYEALITASAPLVYRPTEGLKRRLEQQWASMTPEKQQALIQFLDFY</sequence>
<dbReference type="Gene3D" id="1.10.260.40">
    <property type="entry name" value="lambda repressor-like DNA-binding domains"/>
    <property type="match status" value="1"/>
</dbReference>
<gene>
    <name evidence="2" type="ORF">MRM75_22640</name>
</gene>
<dbReference type="EMBL" id="CP095353">
    <property type="protein sequence ID" value="XAG69338.1"/>
    <property type="molecule type" value="Genomic_DNA"/>
</dbReference>
<dbReference type="Pfam" id="PF01381">
    <property type="entry name" value="HTH_3"/>
    <property type="match status" value="1"/>
</dbReference>
<dbReference type="AlphaFoldDB" id="A0AAU6U624"/>
<dbReference type="SUPFAM" id="SSF47413">
    <property type="entry name" value="lambda repressor-like DNA-binding domains"/>
    <property type="match status" value="1"/>
</dbReference>
<name>A0AAU6U624_UNCXX</name>
<feature type="domain" description="HTH cro/C1-type" evidence="1">
    <location>
        <begin position="17"/>
        <end position="71"/>
    </location>
</feature>
<dbReference type="GO" id="GO:0003677">
    <property type="term" value="F:DNA binding"/>
    <property type="evidence" value="ECO:0007669"/>
    <property type="project" value="InterPro"/>
</dbReference>
<dbReference type="InterPro" id="IPR001387">
    <property type="entry name" value="Cro/C1-type_HTH"/>
</dbReference>
<organism evidence="2">
    <name type="scientific">bacterium 19CA06SA08-2</name>
    <dbReference type="NCBI Taxonomy" id="2920658"/>
    <lineage>
        <taxon>Bacteria</taxon>
    </lineage>
</organism>
<dbReference type="InterPro" id="IPR010982">
    <property type="entry name" value="Lambda_DNA-bd_dom_sf"/>
</dbReference>
<reference evidence="2" key="1">
    <citation type="submission" date="2022-03" db="EMBL/GenBank/DDBJ databases">
        <title>Sea Food Isolates.</title>
        <authorList>
            <person name="Li c."/>
        </authorList>
    </citation>
    <scope>NUCLEOTIDE SEQUENCE</scope>
    <source>
        <strain evidence="2">19CA06SA08-2</strain>
    </source>
</reference>
<dbReference type="PROSITE" id="PS50943">
    <property type="entry name" value="HTH_CROC1"/>
    <property type="match status" value="1"/>
</dbReference>
<evidence type="ECO:0000259" key="1">
    <source>
        <dbReference type="PROSITE" id="PS50943"/>
    </source>
</evidence>
<protein>
    <submittedName>
        <fullName evidence="2">Helix-turn-helix domain-containing protein</fullName>
    </submittedName>
</protein>
<dbReference type="CDD" id="cd00093">
    <property type="entry name" value="HTH_XRE"/>
    <property type="match status" value="1"/>
</dbReference>
<accession>A0AAU6U624</accession>
<proteinExistence type="predicted"/>
<evidence type="ECO:0000313" key="2">
    <source>
        <dbReference type="EMBL" id="XAG69338.1"/>
    </source>
</evidence>
<dbReference type="SMART" id="SM00530">
    <property type="entry name" value="HTH_XRE"/>
    <property type="match status" value="1"/>
</dbReference>